<proteinExistence type="predicted"/>
<dbReference type="AlphaFoldDB" id="A0A1Y1WEB9"/>
<dbReference type="EMBL" id="MCFD01000004">
    <property type="protein sequence ID" value="ORX71596.1"/>
    <property type="molecule type" value="Genomic_DNA"/>
</dbReference>
<reference evidence="2 3" key="1">
    <citation type="submission" date="2016-07" db="EMBL/GenBank/DDBJ databases">
        <title>Pervasive Adenine N6-methylation of Active Genes in Fungi.</title>
        <authorList>
            <consortium name="DOE Joint Genome Institute"/>
            <person name="Mondo S.J."/>
            <person name="Dannebaum R.O."/>
            <person name="Kuo R.C."/>
            <person name="Labutti K."/>
            <person name="Haridas S."/>
            <person name="Kuo A."/>
            <person name="Salamov A."/>
            <person name="Ahrendt S.R."/>
            <person name="Lipzen A."/>
            <person name="Sullivan W."/>
            <person name="Andreopoulos W.B."/>
            <person name="Clum A."/>
            <person name="Lindquist E."/>
            <person name="Daum C."/>
            <person name="Ramamoorthy G.K."/>
            <person name="Gryganskyi A."/>
            <person name="Culley D."/>
            <person name="Magnuson J.K."/>
            <person name="James T.Y."/>
            <person name="O'Malley M.A."/>
            <person name="Stajich J.E."/>
            <person name="Spatafora J.W."/>
            <person name="Visel A."/>
            <person name="Grigoriev I.V."/>
        </authorList>
    </citation>
    <scope>NUCLEOTIDE SEQUENCE [LARGE SCALE GENOMIC DNA]</scope>
    <source>
        <strain evidence="2 3">ATCC 12442</strain>
    </source>
</reference>
<sequence length="220" mass="24511">MADLTNDTLSLANRRLRTVIDWIIPFIGSLDMPSDHQAVEVLLRALFMELPALHGVPLAYRAVAVHTTVAIVKHSFEWPDERRFLESGQSIVADFVRDAAPTLLDIIQGRHELASSELLVTSADSFVDMILRDDMLHTFRAVSKHSEVAGEIIVSGESSGGMEAPAVLLHYPALWDGVLREFHNTDIVKKAIFSTSYIMLFDPLPSHLVRDAAWTLAHYV</sequence>
<protein>
    <recommendedName>
        <fullName evidence="1">Helicase Sen1 N-terminal domain-containing protein</fullName>
    </recommendedName>
</protein>
<comment type="caution">
    <text evidence="2">The sequence shown here is derived from an EMBL/GenBank/DDBJ whole genome shotgun (WGS) entry which is preliminary data.</text>
</comment>
<accession>A0A1Y1WEB9</accession>
<evidence type="ECO:0000313" key="2">
    <source>
        <dbReference type="EMBL" id="ORX71596.1"/>
    </source>
</evidence>
<evidence type="ECO:0000259" key="1">
    <source>
        <dbReference type="Pfam" id="PF12726"/>
    </source>
</evidence>
<evidence type="ECO:0000313" key="3">
    <source>
        <dbReference type="Proteomes" id="UP000193922"/>
    </source>
</evidence>
<organism evidence="2 3">
    <name type="scientific">Linderina pennispora</name>
    <dbReference type="NCBI Taxonomy" id="61395"/>
    <lineage>
        <taxon>Eukaryota</taxon>
        <taxon>Fungi</taxon>
        <taxon>Fungi incertae sedis</taxon>
        <taxon>Zoopagomycota</taxon>
        <taxon>Kickxellomycotina</taxon>
        <taxon>Kickxellomycetes</taxon>
        <taxon>Kickxellales</taxon>
        <taxon>Kickxellaceae</taxon>
        <taxon>Linderina</taxon>
    </lineage>
</organism>
<dbReference type="Pfam" id="PF12726">
    <property type="entry name" value="SEN1_N"/>
    <property type="match status" value="1"/>
</dbReference>
<dbReference type="InterPro" id="IPR024481">
    <property type="entry name" value="Helicase_Sen1_N"/>
</dbReference>
<dbReference type="Proteomes" id="UP000193922">
    <property type="component" value="Unassembled WGS sequence"/>
</dbReference>
<keyword evidence="3" id="KW-1185">Reference proteome</keyword>
<dbReference type="GeneID" id="63799951"/>
<feature type="domain" description="Helicase Sen1 N-terminal" evidence="1">
    <location>
        <begin position="16"/>
        <end position="205"/>
    </location>
</feature>
<dbReference type="RefSeq" id="XP_040745111.1">
    <property type="nucleotide sequence ID" value="XM_040883303.1"/>
</dbReference>
<dbReference type="OrthoDB" id="6513042at2759"/>
<gene>
    <name evidence="2" type="ORF">DL89DRAFT_129394</name>
</gene>
<name>A0A1Y1WEB9_9FUNG</name>